<evidence type="ECO:0000256" key="2">
    <source>
        <dbReference type="ARBA" id="ARBA00022801"/>
    </source>
</evidence>
<dbReference type="PROSITE" id="PS51206">
    <property type="entry name" value="SF3_HELICASE_1"/>
    <property type="match status" value="1"/>
</dbReference>
<dbReference type="AlphaFoldDB" id="A0A859QSI3"/>
<keyword evidence="3" id="KW-0067">ATP-binding</keyword>
<proteinExistence type="predicted"/>
<organism evidence="4 5">
    <name type="scientific">Sinorhizobium mexicanum</name>
    <dbReference type="NCBI Taxonomy" id="375549"/>
    <lineage>
        <taxon>Bacteria</taxon>
        <taxon>Pseudomonadati</taxon>
        <taxon>Pseudomonadota</taxon>
        <taxon>Alphaproteobacteria</taxon>
        <taxon>Hyphomicrobiales</taxon>
        <taxon>Rhizobiaceae</taxon>
        <taxon>Sinorhizobium/Ensifer group</taxon>
        <taxon>Sinorhizobium</taxon>
    </lineage>
</organism>
<dbReference type="InterPro" id="IPR027417">
    <property type="entry name" value="P-loop_NTPase"/>
</dbReference>
<dbReference type="GO" id="GO:0016787">
    <property type="term" value="F:hydrolase activity"/>
    <property type="evidence" value="ECO:0007669"/>
    <property type="project" value="UniProtKB-KW"/>
</dbReference>
<dbReference type="Pfam" id="PF19263">
    <property type="entry name" value="DUF5906"/>
    <property type="match status" value="1"/>
</dbReference>
<evidence type="ECO:0000256" key="1">
    <source>
        <dbReference type="ARBA" id="ARBA00022741"/>
    </source>
</evidence>
<dbReference type="SUPFAM" id="SSF52540">
    <property type="entry name" value="P-loop containing nucleoside triphosphate hydrolases"/>
    <property type="match status" value="1"/>
</dbReference>
<dbReference type="Gene3D" id="3.40.50.300">
    <property type="entry name" value="P-loop containing nucleotide triphosphate hydrolases"/>
    <property type="match status" value="1"/>
</dbReference>
<keyword evidence="1" id="KW-0547">Nucleotide-binding</keyword>
<gene>
    <name evidence="4" type="ORF">FKV68_19470</name>
</gene>
<keyword evidence="5" id="KW-1185">Reference proteome</keyword>
<sequence length="271" mass="30475">MHELIGYILQPERPIALILIWKGVGSNGKSALAGLLADLLGHHAVAAMRVRDLTRNQFSVNSLFGRLLFLDDDVQTGTRLPDGDLKRISEKKILTAERKFSGHYSFENRAVPLMLCNNPPSITDLSQGLQRRLHVVPFTRQFKKKDIDSTLFDRIRAQELSGILNHALRGYQRVVRRGWKFKIPDAVKAASEGFLQEANPVPAFIDEGCIKGSGSCLVAELYARYGTWCQQQGITMAQQRSSFERNVTSLGYKAVKRNKGMTFLNLSIRYP</sequence>
<protein>
    <submittedName>
        <fullName evidence="4">Uncharacterized protein</fullName>
    </submittedName>
</protein>
<dbReference type="RefSeq" id="WP_180939349.1">
    <property type="nucleotide sequence ID" value="NZ_CP041238.1"/>
</dbReference>
<evidence type="ECO:0000313" key="5">
    <source>
        <dbReference type="Proteomes" id="UP000510721"/>
    </source>
</evidence>
<dbReference type="EMBL" id="CP041238">
    <property type="protein sequence ID" value="QLL63466.1"/>
    <property type="molecule type" value="Genomic_DNA"/>
</dbReference>
<dbReference type="InterPro" id="IPR014015">
    <property type="entry name" value="Helicase_SF3_DNA-vir"/>
</dbReference>
<dbReference type="NCBIfam" id="TIGR01613">
    <property type="entry name" value="primase_Cterm"/>
    <property type="match status" value="1"/>
</dbReference>
<keyword evidence="2" id="KW-0378">Hydrolase</keyword>
<dbReference type="Proteomes" id="UP000510721">
    <property type="component" value="Chromosome"/>
</dbReference>
<dbReference type="GO" id="GO:0005524">
    <property type="term" value="F:ATP binding"/>
    <property type="evidence" value="ECO:0007669"/>
    <property type="project" value="UniProtKB-KW"/>
</dbReference>
<dbReference type="PANTHER" id="PTHR35372:SF2">
    <property type="entry name" value="SF3 HELICASE DOMAIN-CONTAINING PROTEIN"/>
    <property type="match status" value="1"/>
</dbReference>
<evidence type="ECO:0000313" key="4">
    <source>
        <dbReference type="EMBL" id="QLL63466.1"/>
    </source>
</evidence>
<name>A0A859QSI3_9HYPH</name>
<dbReference type="KEGG" id="emx:FKV68_19470"/>
<dbReference type="PANTHER" id="PTHR35372">
    <property type="entry name" value="ATP BINDING PROTEIN-RELATED"/>
    <property type="match status" value="1"/>
</dbReference>
<reference evidence="4 5" key="1">
    <citation type="submission" date="2019-06" db="EMBL/GenBank/DDBJ databases">
        <title>Complete genome sequence of Ensifer mexicanus ITTG R7 isolated from nodules of Acacia angustissima (Mill.) Kuntze.</title>
        <authorList>
            <person name="Rincon-Rosales R."/>
            <person name="Rogel M.A."/>
            <person name="Guerrero G."/>
            <person name="Rincon-Molina C.I."/>
            <person name="Lopez-Lopez A."/>
            <person name="Martinez-Romero E."/>
        </authorList>
    </citation>
    <scope>NUCLEOTIDE SEQUENCE [LARGE SCALE GENOMIC DNA]</scope>
    <source>
        <strain evidence="4 5">ITTG R7</strain>
    </source>
</reference>
<dbReference type="InterPro" id="IPR051620">
    <property type="entry name" value="ORF904-like_C"/>
</dbReference>
<evidence type="ECO:0000256" key="3">
    <source>
        <dbReference type="ARBA" id="ARBA00022840"/>
    </source>
</evidence>
<accession>A0A859QSI3</accession>
<dbReference type="InterPro" id="IPR006500">
    <property type="entry name" value="Helicase_put_C_phage/plasmid"/>
</dbReference>
<dbReference type="InterPro" id="IPR045455">
    <property type="entry name" value="NrS-1_pol-like_helicase"/>
</dbReference>